<comment type="caution">
    <text evidence="6">The sequence shown here is derived from an EMBL/GenBank/DDBJ whole genome shotgun (WGS) entry which is preliminary data.</text>
</comment>
<reference evidence="6" key="1">
    <citation type="submission" date="2023-03" db="EMBL/GenBank/DDBJ databases">
        <title>Near-Complete genome sequence of Lipomyces tetrasporous NRRL Y-64009, an oleaginous yeast capable of growing on lignocellulosic hydrolysates.</title>
        <authorList>
            <consortium name="Lawrence Berkeley National Laboratory"/>
            <person name="Jagtap S.S."/>
            <person name="Liu J.-J."/>
            <person name="Walukiewicz H.E."/>
            <person name="Pangilinan J."/>
            <person name="Lipzen A."/>
            <person name="Ahrendt S."/>
            <person name="Koriabine M."/>
            <person name="Cobaugh K."/>
            <person name="Salamov A."/>
            <person name="Yoshinaga Y."/>
            <person name="Ng V."/>
            <person name="Daum C."/>
            <person name="Grigoriev I.V."/>
            <person name="Slininger P.J."/>
            <person name="Dien B.S."/>
            <person name="Jin Y.-S."/>
            <person name="Rao C.V."/>
        </authorList>
    </citation>
    <scope>NUCLEOTIDE SEQUENCE</scope>
    <source>
        <strain evidence="6">NRRL Y-64009</strain>
    </source>
</reference>
<dbReference type="PANTHER" id="PTHR40787:SF3">
    <property type="entry name" value="PROTEIN TRANSPORT PROTEIN SEC39"/>
    <property type="match status" value="1"/>
</dbReference>
<dbReference type="PANTHER" id="PTHR40787">
    <property type="entry name" value="SECRETED PROTEIN"/>
    <property type="match status" value="1"/>
</dbReference>
<dbReference type="EMBL" id="JARPMG010000010">
    <property type="protein sequence ID" value="KAJ8097753.1"/>
    <property type="molecule type" value="Genomic_DNA"/>
</dbReference>
<keyword evidence="7" id="KW-1185">Reference proteome</keyword>
<comment type="subcellular location">
    <subcellularLocation>
        <location evidence="1">Endoplasmic reticulum</location>
    </subcellularLocation>
</comment>
<dbReference type="InterPro" id="IPR013244">
    <property type="entry name" value="Sec39_domain"/>
</dbReference>
<keyword evidence="4" id="KW-0653">Protein transport</keyword>
<dbReference type="Proteomes" id="UP001217417">
    <property type="component" value="Unassembled WGS sequence"/>
</dbReference>
<evidence type="ECO:0000256" key="2">
    <source>
        <dbReference type="ARBA" id="ARBA00022448"/>
    </source>
</evidence>
<evidence type="ECO:0000256" key="1">
    <source>
        <dbReference type="ARBA" id="ARBA00004240"/>
    </source>
</evidence>
<keyword evidence="3" id="KW-0256">Endoplasmic reticulum</keyword>
<organism evidence="6 7">
    <name type="scientific">Lipomyces tetrasporus</name>
    <dbReference type="NCBI Taxonomy" id="54092"/>
    <lineage>
        <taxon>Eukaryota</taxon>
        <taxon>Fungi</taxon>
        <taxon>Dikarya</taxon>
        <taxon>Ascomycota</taxon>
        <taxon>Saccharomycotina</taxon>
        <taxon>Lipomycetes</taxon>
        <taxon>Lipomycetales</taxon>
        <taxon>Lipomycetaceae</taxon>
        <taxon>Lipomyces</taxon>
    </lineage>
</organism>
<sequence>MSTTSNPASMDQDLSRAKLVLLAVYLASATKTDELRTLFGSSDWNGAATQQLALKILLKFVPETADPNYYLSLVSDIAYLRFERTDNGEELVSLLPDAIRLLDHDIAAKVAENLLSDATAAVEFYEDDPQLTIATWVFARIYSIDASFSMLELIGAIVSADVAEPLPETVLQWRDGVLRPLQQFYVYYPSVADRKRYHLEEYTSADPKPIVEYLLQPTTAKTINRDVATIITPYLDYIATVSPGKIKPWNSFFEWLVITTATQFPIVIELVKHWNGPEGNSNALIDYVSAIIASCYQCSEATSQYFEAMHVLQKRGSYVVNLADITPVDDDKSIEDQLASYTDSDSAFNFPHSPLYQATPSNLYLLDHLIISAAMISVYVPTSLQSITKLRFFGTQQTQLQFLVNVVRGNGREYAYRDDSNWRTLRSGARYLKNKSYVLAKLSDADIDNAFLSALLDFGRIGLVREIYIDPLQPPLELGDVEKHVLKAFRDHYDGASNCNATRGSLKTASQVLQLIYPSMLKTENLEKADLLLKATHELSKYSLVLVQGVPLSPLQVRINNDPEQIISQLLQFNEKAYLQVDEMISITMNLIRGLEKSLDALHGVEFRVIRMCVYAALAADDFSTAYDYCMTRLWSHADEINTHDQDLLWQVFFAAGRYVSPNAISLSPSPGFRSATQTPMMVLQLNNQIKCLQLQMELLSRALDICPEQHMFEILNIWQDFELQVAQYSAK</sequence>
<evidence type="ECO:0000313" key="6">
    <source>
        <dbReference type="EMBL" id="KAJ8097753.1"/>
    </source>
</evidence>
<evidence type="ECO:0000256" key="3">
    <source>
        <dbReference type="ARBA" id="ARBA00022824"/>
    </source>
</evidence>
<gene>
    <name evidence="6" type="ORF">POJ06DRAFT_20770</name>
</gene>
<protein>
    <submittedName>
        <fullName evidence="6">Sec39 domain-containing protein</fullName>
    </submittedName>
</protein>
<dbReference type="GO" id="GO:0015031">
    <property type="term" value="P:protein transport"/>
    <property type="evidence" value="ECO:0007669"/>
    <property type="project" value="UniProtKB-KW"/>
</dbReference>
<dbReference type="GO" id="GO:0005783">
    <property type="term" value="C:endoplasmic reticulum"/>
    <property type="evidence" value="ECO:0007669"/>
    <property type="project" value="UniProtKB-SubCell"/>
</dbReference>
<dbReference type="GeneID" id="80880556"/>
<dbReference type="Pfam" id="PF08314">
    <property type="entry name" value="Sec39"/>
    <property type="match status" value="1"/>
</dbReference>
<name>A0AAD7QM67_9ASCO</name>
<feature type="domain" description="Sec39" evidence="5">
    <location>
        <begin position="20"/>
        <end position="728"/>
    </location>
</feature>
<dbReference type="AlphaFoldDB" id="A0AAD7QM67"/>
<dbReference type="RefSeq" id="XP_056041203.1">
    <property type="nucleotide sequence ID" value="XM_056185390.1"/>
</dbReference>
<keyword evidence="2" id="KW-0813">Transport</keyword>
<proteinExistence type="predicted"/>
<accession>A0AAD7QM67</accession>
<evidence type="ECO:0000313" key="7">
    <source>
        <dbReference type="Proteomes" id="UP001217417"/>
    </source>
</evidence>
<evidence type="ECO:0000259" key="5">
    <source>
        <dbReference type="Pfam" id="PF08314"/>
    </source>
</evidence>
<dbReference type="GO" id="GO:0006890">
    <property type="term" value="P:retrograde vesicle-mediated transport, Golgi to endoplasmic reticulum"/>
    <property type="evidence" value="ECO:0007669"/>
    <property type="project" value="InterPro"/>
</dbReference>
<evidence type="ECO:0000256" key="4">
    <source>
        <dbReference type="ARBA" id="ARBA00022927"/>
    </source>
</evidence>